<protein>
    <submittedName>
        <fullName evidence="2">Uncharacterized protein</fullName>
    </submittedName>
</protein>
<accession>A0A4Y1ZZB0</accession>
<organism evidence="2 3">
    <name type="scientific">Araneus ventricosus</name>
    <name type="common">Orbweaver spider</name>
    <name type="synonym">Epeira ventricosa</name>
    <dbReference type="NCBI Taxonomy" id="182803"/>
    <lineage>
        <taxon>Eukaryota</taxon>
        <taxon>Metazoa</taxon>
        <taxon>Ecdysozoa</taxon>
        <taxon>Arthropoda</taxon>
        <taxon>Chelicerata</taxon>
        <taxon>Arachnida</taxon>
        <taxon>Araneae</taxon>
        <taxon>Araneomorphae</taxon>
        <taxon>Entelegynae</taxon>
        <taxon>Araneoidea</taxon>
        <taxon>Araneidae</taxon>
        <taxon>Araneus</taxon>
    </lineage>
</organism>
<sequence>MGDCSPSPCPRSSMTIAQRSRNTLPADFKEDRKIYTSDPRDHPCLTED</sequence>
<evidence type="ECO:0000313" key="2">
    <source>
        <dbReference type="EMBL" id="GBL72822.1"/>
    </source>
</evidence>
<feature type="non-terminal residue" evidence="2">
    <location>
        <position position="48"/>
    </location>
</feature>
<dbReference type="Proteomes" id="UP000499080">
    <property type="component" value="Unassembled WGS sequence"/>
</dbReference>
<gene>
    <name evidence="2" type="ORF">AVEN_128028_1</name>
</gene>
<feature type="region of interest" description="Disordered" evidence="1">
    <location>
        <begin position="1"/>
        <end position="48"/>
    </location>
</feature>
<name>A0A4Y1ZZB0_ARAVE</name>
<feature type="compositionally biased region" description="Polar residues" evidence="1">
    <location>
        <begin position="10"/>
        <end position="23"/>
    </location>
</feature>
<reference evidence="2 3" key="1">
    <citation type="journal article" date="2019" name="Sci. Rep.">
        <title>Orb-weaving spider Araneus ventricosus genome elucidates the spidroin gene catalogue.</title>
        <authorList>
            <person name="Kono N."/>
            <person name="Nakamura H."/>
            <person name="Ohtoshi R."/>
            <person name="Moran D.A.P."/>
            <person name="Shinohara A."/>
            <person name="Yoshida Y."/>
            <person name="Fujiwara M."/>
            <person name="Mori M."/>
            <person name="Tomita M."/>
            <person name="Arakawa K."/>
        </authorList>
    </citation>
    <scope>NUCLEOTIDE SEQUENCE [LARGE SCALE GENOMIC DNA]</scope>
</reference>
<keyword evidence="3" id="KW-1185">Reference proteome</keyword>
<dbReference type="AlphaFoldDB" id="A0A4Y1ZZB0"/>
<dbReference type="EMBL" id="BGPR01000002">
    <property type="protein sequence ID" value="GBL72822.1"/>
    <property type="molecule type" value="Genomic_DNA"/>
</dbReference>
<evidence type="ECO:0000313" key="3">
    <source>
        <dbReference type="Proteomes" id="UP000499080"/>
    </source>
</evidence>
<comment type="caution">
    <text evidence="2">The sequence shown here is derived from an EMBL/GenBank/DDBJ whole genome shotgun (WGS) entry which is preliminary data.</text>
</comment>
<feature type="compositionally biased region" description="Basic and acidic residues" evidence="1">
    <location>
        <begin position="27"/>
        <end position="48"/>
    </location>
</feature>
<evidence type="ECO:0000256" key="1">
    <source>
        <dbReference type="SAM" id="MobiDB-lite"/>
    </source>
</evidence>
<proteinExistence type="predicted"/>